<dbReference type="Proteomes" id="UP000326244">
    <property type="component" value="Unassembled WGS sequence"/>
</dbReference>
<name>A0A5J5LI82_HALHI</name>
<evidence type="ECO:0000256" key="2">
    <source>
        <dbReference type="ARBA" id="ARBA00022679"/>
    </source>
</evidence>
<dbReference type="RefSeq" id="WP_151102958.1">
    <property type="nucleotide sequence ID" value="NZ_RQWK01000001.1"/>
</dbReference>
<evidence type="ECO:0000256" key="4">
    <source>
        <dbReference type="ARBA" id="ARBA00023315"/>
    </source>
</evidence>
<keyword evidence="2" id="KW-0808">Transferase</keyword>
<dbReference type="Pfam" id="PF02803">
    <property type="entry name" value="Thiolase_C"/>
    <property type="match status" value="1"/>
</dbReference>
<dbReference type="EMBL" id="RQWK01000001">
    <property type="protein sequence ID" value="KAA9409070.1"/>
    <property type="molecule type" value="Genomic_DNA"/>
</dbReference>
<evidence type="ECO:0000259" key="5">
    <source>
        <dbReference type="Pfam" id="PF00108"/>
    </source>
</evidence>
<dbReference type="PROSITE" id="PS00737">
    <property type="entry name" value="THIOLASE_2"/>
    <property type="match status" value="1"/>
</dbReference>
<evidence type="ECO:0000313" key="8">
    <source>
        <dbReference type="Proteomes" id="UP000326244"/>
    </source>
</evidence>
<protein>
    <submittedName>
        <fullName evidence="7">Thiolase family protein</fullName>
    </submittedName>
</protein>
<gene>
    <name evidence="7" type="ORF">EGO51_04430</name>
</gene>
<organism evidence="7 8">
    <name type="scientific">Haloarcula hispanica</name>
    <dbReference type="NCBI Taxonomy" id="51589"/>
    <lineage>
        <taxon>Archaea</taxon>
        <taxon>Methanobacteriati</taxon>
        <taxon>Methanobacteriota</taxon>
        <taxon>Stenosarchaea group</taxon>
        <taxon>Halobacteria</taxon>
        <taxon>Halobacteriales</taxon>
        <taxon>Haloarculaceae</taxon>
        <taxon>Haloarcula</taxon>
    </lineage>
</organism>
<dbReference type="InterPro" id="IPR020616">
    <property type="entry name" value="Thiolase_N"/>
</dbReference>
<evidence type="ECO:0000256" key="1">
    <source>
        <dbReference type="ARBA" id="ARBA00010982"/>
    </source>
</evidence>
<dbReference type="SUPFAM" id="SSF53901">
    <property type="entry name" value="Thiolase-like"/>
    <property type="match status" value="2"/>
</dbReference>
<keyword evidence="3" id="KW-0414">Isoprene biosynthesis</keyword>
<dbReference type="PIRSF" id="PIRSF000429">
    <property type="entry name" value="Ac-CoA_Ac_transf"/>
    <property type="match status" value="1"/>
</dbReference>
<dbReference type="InterPro" id="IPR016039">
    <property type="entry name" value="Thiolase-like"/>
</dbReference>
<dbReference type="Gene3D" id="3.40.47.10">
    <property type="match status" value="2"/>
</dbReference>
<dbReference type="NCBIfam" id="TIGR01930">
    <property type="entry name" value="AcCoA-C-Actrans"/>
    <property type="match status" value="1"/>
</dbReference>
<dbReference type="CDD" id="cd00751">
    <property type="entry name" value="thiolase"/>
    <property type="match status" value="1"/>
</dbReference>
<dbReference type="AlphaFoldDB" id="A0A5J5LI82"/>
<dbReference type="GO" id="GO:0016747">
    <property type="term" value="F:acyltransferase activity, transferring groups other than amino-acyl groups"/>
    <property type="evidence" value="ECO:0007669"/>
    <property type="project" value="InterPro"/>
</dbReference>
<dbReference type="PANTHER" id="PTHR18919:SF107">
    <property type="entry name" value="ACETYL-COA ACETYLTRANSFERASE, CYTOSOLIC"/>
    <property type="match status" value="1"/>
</dbReference>
<dbReference type="InterPro" id="IPR020617">
    <property type="entry name" value="Thiolase_C"/>
</dbReference>
<dbReference type="InterPro" id="IPR020613">
    <property type="entry name" value="Thiolase_CS"/>
</dbReference>
<dbReference type="GO" id="GO:0008299">
    <property type="term" value="P:isoprenoid biosynthetic process"/>
    <property type="evidence" value="ECO:0007669"/>
    <property type="project" value="UniProtKB-KW"/>
</dbReference>
<accession>A0A5J5LI82</accession>
<sequence>MTDVVLVDGARTAHGELLGGLSERTAVELGGATVEGLLNRTSVEEDSVDWVGFGNAVQAGVGQVPARQVVVESPLPDDVAATTLNEASGSGLRAIMTAADRIEAGRASVCLAGGMESMSNAPYLVPDMRGGRRHGNSELVDAMIWDSLWDKHYDAHMGTLTEEIAAEHDISREAQDEYARRSNHRAGEAIQSGKFGDELVPVETTNGLVTEDEGPRPDTTVDQLAALPPAFEDGGTITAGNASKLSDGAGAVVLADAETVEREGLGPMAHVEDYAVAYRDPAEFSIAVRDVVAKLLDRNDLAVADVDHFELNEAFAAQMVYVADELDIPAEKHNPLGGAVALGHPIGASGGILTTTMLYAMERADHHRGIVGMSVGGGGAIAMSVVR</sequence>
<evidence type="ECO:0000256" key="3">
    <source>
        <dbReference type="ARBA" id="ARBA00023229"/>
    </source>
</evidence>
<dbReference type="InterPro" id="IPR002155">
    <property type="entry name" value="Thiolase"/>
</dbReference>
<dbReference type="PANTHER" id="PTHR18919">
    <property type="entry name" value="ACETYL-COA C-ACYLTRANSFERASE"/>
    <property type="match status" value="1"/>
</dbReference>
<feature type="domain" description="Thiolase C-terminal" evidence="6">
    <location>
        <begin position="267"/>
        <end position="385"/>
    </location>
</feature>
<reference evidence="7 8" key="1">
    <citation type="submission" date="2018-11" db="EMBL/GenBank/DDBJ databases">
        <title>Genomic analysis of Haloarcula hispanica CBA1121.</title>
        <authorList>
            <person name="Kim Y.B."/>
            <person name="Roh S.W."/>
        </authorList>
    </citation>
    <scope>NUCLEOTIDE SEQUENCE [LARGE SCALE GENOMIC DNA]</scope>
    <source>
        <strain evidence="7 8">CBA1121</strain>
    </source>
</reference>
<dbReference type="Pfam" id="PF00108">
    <property type="entry name" value="Thiolase_N"/>
    <property type="match status" value="1"/>
</dbReference>
<comment type="caution">
    <text evidence="7">The sequence shown here is derived from an EMBL/GenBank/DDBJ whole genome shotgun (WGS) entry which is preliminary data.</text>
</comment>
<proteinExistence type="inferred from homology"/>
<keyword evidence="4" id="KW-0012">Acyltransferase</keyword>
<evidence type="ECO:0000313" key="7">
    <source>
        <dbReference type="EMBL" id="KAA9409070.1"/>
    </source>
</evidence>
<comment type="similarity">
    <text evidence="1">Belongs to the thiolase-like superfamily. Thiolase family.</text>
</comment>
<feature type="domain" description="Thiolase N-terminal" evidence="5">
    <location>
        <begin position="4"/>
        <end position="257"/>
    </location>
</feature>
<evidence type="ECO:0000259" key="6">
    <source>
        <dbReference type="Pfam" id="PF02803"/>
    </source>
</evidence>